<feature type="signal peptide" evidence="1">
    <location>
        <begin position="1"/>
        <end position="21"/>
    </location>
</feature>
<dbReference type="AlphaFoldDB" id="A0A8J2WS07"/>
<feature type="chain" id="PRO_5035266712" evidence="1">
    <location>
        <begin position="22"/>
        <end position="159"/>
    </location>
</feature>
<sequence length="159" mass="17004">MFLSRFIVALFLLSAVCGVMSASVATLDDDAEVAEKFEKDAGLDESSKSENKTNVDINVRDVTAKLTMLKTNVTEAVTAAKSTNNVTSAKSTEKNNDEKATLKVDCKITTCSVRNGITICKTSANCTSANLQTNTTTETVTTPKAPVLDDDALKKKQDD</sequence>
<evidence type="ECO:0000256" key="1">
    <source>
        <dbReference type="SAM" id="SignalP"/>
    </source>
</evidence>
<dbReference type="OrthoDB" id="6375628at2759"/>
<dbReference type="EMBL" id="CAKKLH010000341">
    <property type="protein sequence ID" value="CAH0113504.1"/>
    <property type="molecule type" value="Genomic_DNA"/>
</dbReference>
<dbReference type="Proteomes" id="UP000789390">
    <property type="component" value="Unassembled WGS sequence"/>
</dbReference>
<evidence type="ECO:0000313" key="3">
    <source>
        <dbReference type="Proteomes" id="UP000789390"/>
    </source>
</evidence>
<keyword evidence="3" id="KW-1185">Reference proteome</keyword>
<reference evidence="2" key="1">
    <citation type="submission" date="2021-11" db="EMBL/GenBank/DDBJ databases">
        <authorList>
            <person name="Schell T."/>
        </authorList>
    </citation>
    <scope>NUCLEOTIDE SEQUENCE</scope>
    <source>
        <strain evidence="2">M5</strain>
    </source>
</reference>
<proteinExistence type="predicted"/>
<name>A0A8J2WS07_9CRUS</name>
<evidence type="ECO:0000313" key="2">
    <source>
        <dbReference type="EMBL" id="CAH0113504.1"/>
    </source>
</evidence>
<protein>
    <submittedName>
        <fullName evidence="2">Uncharacterized protein</fullName>
    </submittedName>
</protein>
<keyword evidence="1" id="KW-0732">Signal</keyword>
<comment type="caution">
    <text evidence="2">The sequence shown here is derived from an EMBL/GenBank/DDBJ whole genome shotgun (WGS) entry which is preliminary data.</text>
</comment>
<organism evidence="2 3">
    <name type="scientific">Daphnia galeata</name>
    <dbReference type="NCBI Taxonomy" id="27404"/>
    <lineage>
        <taxon>Eukaryota</taxon>
        <taxon>Metazoa</taxon>
        <taxon>Ecdysozoa</taxon>
        <taxon>Arthropoda</taxon>
        <taxon>Crustacea</taxon>
        <taxon>Branchiopoda</taxon>
        <taxon>Diplostraca</taxon>
        <taxon>Cladocera</taxon>
        <taxon>Anomopoda</taxon>
        <taxon>Daphniidae</taxon>
        <taxon>Daphnia</taxon>
    </lineage>
</organism>
<gene>
    <name evidence="2" type="ORF">DGAL_LOCUS17401</name>
</gene>
<accession>A0A8J2WS07</accession>